<dbReference type="AlphaFoldDB" id="A0A9W6NZS6"/>
<dbReference type="SMART" id="SM00507">
    <property type="entry name" value="HNHc"/>
    <property type="match status" value="1"/>
</dbReference>
<dbReference type="Proteomes" id="UP001143463">
    <property type="component" value="Unassembled WGS sequence"/>
</dbReference>
<reference evidence="3" key="2">
    <citation type="submission" date="2023-01" db="EMBL/GenBank/DDBJ databases">
        <authorList>
            <person name="Sun Q."/>
            <person name="Evtushenko L."/>
        </authorList>
    </citation>
    <scope>NUCLEOTIDE SEQUENCE</scope>
    <source>
        <strain evidence="3">VKM Ac-1069</strain>
    </source>
</reference>
<dbReference type="InterPro" id="IPR003615">
    <property type="entry name" value="HNH_nuc"/>
</dbReference>
<gene>
    <name evidence="3" type="ORF">GCM10017577_63400</name>
</gene>
<comment type="caution">
    <text evidence="3">The sequence shown here is derived from an EMBL/GenBank/DDBJ whole genome shotgun (WGS) entry which is preliminary data.</text>
</comment>
<keyword evidence="4" id="KW-1185">Reference proteome</keyword>
<feature type="compositionally biased region" description="Basic and acidic residues" evidence="1">
    <location>
        <begin position="276"/>
        <end position="286"/>
    </location>
</feature>
<feature type="domain" description="HNH nuclease" evidence="2">
    <location>
        <begin position="154"/>
        <end position="206"/>
    </location>
</feature>
<dbReference type="EMBL" id="BSFQ01000043">
    <property type="protein sequence ID" value="GLL15191.1"/>
    <property type="molecule type" value="Genomic_DNA"/>
</dbReference>
<evidence type="ECO:0000313" key="4">
    <source>
        <dbReference type="Proteomes" id="UP001143463"/>
    </source>
</evidence>
<reference evidence="3" key="1">
    <citation type="journal article" date="2014" name="Int. J. Syst. Evol. Microbiol.">
        <title>Complete genome sequence of Corynebacterium casei LMG S-19264T (=DSM 44701T), isolated from a smear-ripened cheese.</title>
        <authorList>
            <consortium name="US DOE Joint Genome Institute (JGI-PGF)"/>
            <person name="Walter F."/>
            <person name="Albersmeier A."/>
            <person name="Kalinowski J."/>
            <person name="Ruckert C."/>
        </authorList>
    </citation>
    <scope>NUCLEOTIDE SEQUENCE</scope>
    <source>
        <strain evidence="3">VKM Ac-1069</strain>
    </source>
</reference>
<protein>
    <recommendedName>
        <fullName evidence="2">HNH nuclease domain-containing protein</fullName>
    </recommendedName>
</protein>
<evidence type="ECO:0000256" key="1">
    <source>
        <dbReference type="SAM" id="MobiDB-lite"/>
    </source>
</evidence>
<sequence>MHVQVPLATLLGLDDRPAELPTLGPIPASRARDLVRAQLSAPWRFALTDTEGRLVRAGTLRRRPTVDDLACLAETADTQSVDTGTGAASQTPVPPTDPAAPGLVDLLVDATLLQRLIGDPTAVPPSWRPVLDEIATSRGRPLDDSPTDRFPHAALRRHVEFRDRTCTFTGCVAPAHGIDLDHTHDHARGGPTTADDLGPACRHDHGLKQRGWTLAQPEPGVFVWRSPLGREYRTRSDPLLPPPPPLLPVAEEDDPCCADPLDDLDRSGPLIVWRPATDDHDDEPRPPPHPATDLDEPPPF</sequence>
<evidence type="ECO:0000259" key="2">
    <source>
        <dbReference type="SMART" id="SM00507"/>
    </source>
</evidence>
<proteinExistence type="predicted"/>
<organism evidence="3 4">
    <name type="scientific">Pseudonocardia halophobica</name>
    <dbReference type="NCBI Taxonomy" id="29401"/>
    <lineage>
        <taxon>Bacteria</taxon>
        <taxon>Bacillati</taxon>
        <taxon>Actinomycetota</taxon>
        <taxon>Actinomycetes</taxon>
        <taxon>Pseudonocardiales</taxon>
        <taxon>Pseudonocardiaceae</taxon>
        <taxon>Pseudonocardia</taxon>
    </lineage>
</organism>
<accession>A0A9W6NZS6</accession>
<evidence type="ECO:0000313" key="3">
    <source>
        <dbReference type="EMBL" id="GLL15191.1"/>
    </source>
</evidence>
<feature type="region of interest" description="Disordered" evidence="1">
    <location>
        <begin position="233"/>
        <end position="300"/>
    </location>
</feature>
<name>A0A9W6NZS6_9PSEU</name>
<dbReference type="CDD" id="cd00085">
    <property type="entry name" value="HNHc"/>
    <property type="match status" value="1"/>
</dbReference>
<feature type="compositionally biased region" description="Acidic residues" evidence="1">
    <location>
        <begin position="250"/>
        <end position="262"/>
    </location>
</feature>